<name>A0A922HXY8_DERFA</name>
<reference evidence="2" key="1">
    <citation type="submission" date="2013-05" db="EMBL/GenBank/DDBJ databases">
        <authorList>
            <person name="Yim A.K.Y."/>
            <person name="Chan T.F."/>
            <person name="Ji K.M."/>
            <person name="Liu X.Y."/>
            <person name="Zhou J.W."/>
            <person name="Li R.Q."/>
            <person name="Yang K.Y."/>
            <person name="Li J."/>
            <person name="Li M."/>
            <person name="Law P.T.W."/>
            <person name="Wu Y.L."/>
            <person name="Cai Z.L."/>
            <person name="Qin H."/>
            <person name="Bao Y."/>
            <person name="Leung R.K.K."/>
            <person name="Ng P.K.S."/>
            <person name="Zou J."/>
            <person name="Zhong X.J."/>
            <person name="Ran P.X."/>
            <person name="Zhong N.S."/>
            <person name="Liu Z.G."/>
            <person name="Tsui S.K.W."/>
        </authorList>
    </citation>
    <scope>NUCLEOTIDE SEQUENCE</scope>
    <source>
        <strain evidence="2">Derf</strain>
        <tissue evidence="2">Whole organism</tissue>
    </source>
</reference>
<dbReference type="AlphaFoldDB" id="A0A922HXY8"/>
<evidence type="ECO:0000313" key="3">
    <source>
        <dbReference type="Proteomes" id="UP000790347"/>
    </source>
</evidence>
<accession>A0A922HXY8</accession>
<keyword evidence="1" id="KW-0472">Membrane</keyword>
<dbReference type="Proteomes" id="UP000790347">
    <property type="component" value="Unassembled WGS sequence"/>
</dbReference>
<keyword evidence="1" id="KW-0812">Transmembrane</keyword>
<evidence type="ECO:0000313" key="2">
    <source>
        <dbReference type="EMBL" id="KAH9516108.1"/>
    </source>
</evidence>
<organism evidence="2 3">
    <name type="scientific">Dermatophagoides farinae</name>
    <name type="common">American house dust mite</name>
    <dbReference type="NCBI Taxonomy" id="6954"/>
    <lineage>
        <taxon>Eukaryota</taxon>
        <taxon>Metazoa</taxon>
        <taxon>Ecdysozoa</taxon>
        <taxon>Arthropoda</taxon>
        <taxon>Chelicerata</taxon>
        <taxon>Arachnida</taxon>
        <taxon>Acari</taxon>
        <taxon>Acariformes</taxon>
        <taxon>Sarcoptiformes</taxon>
        <taxon>Astigmata</taxon>
        <taxon>Psoroptidia</taxon>
        <taxon>Analgoidea</taxon>
        <taxon>Pyroglyphidae</taxon>
        <taxon>Dermatophagoidinae</taxon>
        <taxon>Dermatophagoides</taxon>
    </lineage>
</organism>
<gene>
    <name evidence="2" type="ORF">DERF_006870</name>
</gene>
<sequence length="204" mass="23425">MMATQRRDDEPPHYVELHFGNLHQLSNDSNLGQQIPVISPPHRLSRYEQQKQRIDKYFAQSTVDQHSTSAPSMMLRSGNNPDPVTKLKMPDTTIQTRQHKDPRDFATFLCIFASVMTTVLILMFYMVGEAAFRLMLLVISFVLILTLCLACFLRRPTLFILGQATVVHDLGESTNNLDQKWITPQPYLLIFPTFRTHFHSTSST</sequence>
<protein>
    <submittedName>
        <fullName evidence="2">Uncharacterized protein</fullName>
    </submittedName>
</protein>
<feature type="transmembrane region" description="Helical" evidence="1">
    <location>
        <begin position="134"/>
        <end position="153"/>
    </location>
</feature>
<keyword evidence="1" id="KW-1133">Transmembrane helix</keyword>
<comment type="caution">
    <text evidence="2">The sequence shown here is derived from an EMBL/GenBank/DDBJ whole genome shotgun (WGS) entry which is preliminary data.</text>
</comment>
<evidence type="ECO:0000256" key="1">
    <source>
        <dbReference type="SAM" id="Phobius"/>
    </source>
</evidence>
<keyword evidence="3" id="KW-1185">Reference proteome</keyword>
<proteinExistence type="predicted"/>
<reference evidence="2" key="2">
    <citation type="journal article" date="2022" name="Res Sq">
        <title>Comparative Genomics Reveals Insights into the Divergent Evolution of Astigmatic Mites and Household Pest Adaptations.</title>
        <authorList>
            <person name="Xiong Q."/>
            <person name="Wan A.T.-Y."/>
            <person name="Liu X.-Y."/>
            <person name="Fung C.S.-H."/>
            <person name="Xiao X."/>
            <person name="Malainual N."/>
            <person name="Hou J."/>
            <person name="Wang L."/>
            <person name="Wang M."/>
            <person name="Yang K."/>
            <person name="Cui Y."/>
            <person name="Leung E."/>
            <person name="Nong W."/>
            <person name="Shin S.-K."/>
            <person name="Au S."/>
            <person name="Jeong K.Y."/>
            <person name="Chew F.T."/>
            <person name="Hui J."/>
            <person name="Leung T.F."/>
            <person name="Tungtrongchitr A."/>
            <person name="Zhong N."/>
            <person name="Liu Z."/>
            <person name="Tsui S."/>
        </authorList>
    </citation>
    <scope>NUCLEOTIDE SEQUENCE</scope>
    <source>
        <strain evidence="2">Derf</strain>
        <tissue evidence="2">Whole organism</tissue>
    </source>
</reference>
<feature type="transmembrane region" description="Helical" evidence="1">
    <location>
        <begin position="105"/>
        <end position="128"/>
    </location>
</feature>
<dbReference type="EMBL" id="ASGP02000003">
    <property type="protein sequence ID" value="KAH9516108.1"/>
    <property type="molecule type" value="Genomic_DNA"/>
</dbReference>